<feature type="transmembrane region" description="Helical" evidence="9">
    <location>
        <begin position="175"/>
        <end position="198"/>
    </location>
</feature>
<dbReference type="SUPFAM" id="SSF55874">
    <property type="entry name" value="ATPase domain of HSP90 chaperone/DNA topoisomerase II/histidine kinase"/>
    <property type="match status" value="1"/>
</dbReference>
<proteinExistence type="predicted"/>
<feature type="transmembrane region" description="Helical" evidence="9">
    <location>
        <begin position="291"/>
        <end position="315"/>
    </location>
</feature>
<dbReference type="InterPro" id="IPR011622">
    <property type="entry name" value="7TMR_DISM_rcpt_extracell_dom2"/>
</dbReference>
<feature type="domain" description="Signal transduction histidine kinase subgroup 2 dimerisation and phosphoacceptor" evidence="10">
    <location>
        <begin position="416"/>
        <end position="488"/>
    </location>
</feature>
<feature type="transmembrane region" description="Helical" evidence="9">
    <location>
        <begin position="350"/>
        <end position="372"/>
    </location>
</feature>
<evidence type="ECO:0000256" key="3">
    <source>
        <dbReference type="ARBA" id="ARBA00022553"/>
    </source>
</evidence>
<dbReference type="PANTHER" id="PTHR41523">
    <property type="entry name" value="TWO-COMPONENT SYSTEM SENSOR PROTEIN"/>
    <property type="match status" value="1"/>
</dbReference>
<name>A0A644UPN0_9ZZZZ</name>
<evidence type="ECO:0000259" key="10">
    <source>
        <dbReference type="Pfam" id="PF07568"/>
    </source>
</evidence>
<dbReference type="Gene3D" id="2.60.40.2380">
    <property type="match status" value="1"/>
</dbReference>
<dbReference type="Pfam" id="PF07696">
    <property type="entry name" value="7TMR-DISMED2"/>
    <property type="match status" value="1"/>
</dbReference>
<protein>
    <recommendedName>
        <fullName evidence="2">histidine kinase</fullName>
        <ecNumber evidence="2">2.7.13.3</ecNumber>
    </recommendedName>
</protein>
<keyword evidence="9" id="KW-1133">Transmembrane helix</keyword>
<evidence type="ECO:0000313" key="13">
    <source>
        <dbReference type="EMBL" id="MPL80871.1"/>
    </source>
</evidence>
<evidence type="ECO:0000256" key="1">
    <source>
        <dbReference type="ARBA" id="ARBA00000085"/>
    </source>
</evidence>
<feature type="transmembrane region" description="Helical" evidence="9">
    <location>
        <begin position="268"/>
        <end position="285"/>
    </location>
</feature>
<keyword evidence="5" id="KW-0547">Nucleotide-binding</keyword>
<evidence type="ECO:0000256" key="2">
    <source>
        <dbReference type="ARBA" id="ARBA00012438"/>
    </source>
</evidence>
<dbReference type="InterPro" id="IPR036890">
    <property type="entry name" value="HATPase_C_sf"/>
</dbReference>
<evidence type="ECO:0000256" key="5">
    <source>
        <dbReference type="ARBA" id="ARBA00022741"/>
    </source>
</evidence>
<dbReference type="PANTHER" id="PTHR41523:SF8">
    <property type="entry name" value="ETHYLENE RESPONSE SENSOR PROTEIN"/>
    <property type="match status" value="1"/>
</dbReference>
<keyword evidence="8" id="KW-0175">Coiled coil</keyword>
<evidence type="ECO:0000256" key="7">
    <source>
        <dbReference type="ARBA" id="ARBA00022840"/>
    </source>
</evidence>
<keyword evidence="3" id="KW-0597">Phosphoprotein</keyword>
<dbReference type="Pfam" id="PF07695">
    <property type="entry name" value="7TMR-DISM_7TM"/>
    <property type="match status" value="1"/>
</dbReference>
<feature type="transmembrane region" description="Helical" evidence="9">
    <location>
        <begin position="322"/>
        <end position="344"/>
    </location>
</feature>
<evidence type="ECO:0000259" key="11">
    <source>
        <dbReference type="Pfam" id="PF07695"/>
    </source>
</evidence>
<evidence type="ECO:0000256" key="9">
    <source>
        <dbReference type="SAM" id="Phobius"/>
    </source>
</evidence>
<dbReference type="EMBL" id="VSSQ01000142">
    <property type="protein sequence ID" value="MPL80871.1"/>
    <property type="molecule type" value="Genomic_DNA"/>
</dbReference>
<feature type="domain" description="7TM-DISM receptor extracellular" evidence="12">
    <location>
        <begin position="35"/>
        <end position="155"/>
    </location>
</feature>
<keyword evidence="7" id="KW-0067">ATP-binding</keyword>
<gene>
    <name evidence="13" type="ORF">SDC9_26773</name>
</gene>
<evidence type="ECO:0000259" key="12">
    <source>
        <dbReference type="Pfam" id="PF07696"/>
    </source>
</evidence>
<evidence type="ECO:0000256" key="6">
    <source>
        <dbReference type="ARBA" id="ARBA00022777"/>
    </source>
</evidence>
<keyword evidence="9" id="KW-0812">Transmembrane</keyword>
<feature type="domain" description="7TM-DISM receptor extracellular" evidence="11">
    <location>
        <begin position="175"/>
        <end position="371"/>
    </location>
</feature>
<dbReference type="InterPro" id="IPR011495">
    <property type="entry name" value="Sig_transdc_His_kin_sub2_dim/P"/>
</dbReference>
<sequence>MNKIFILIFLFTQNLLFSQTIFLNENIDKFDKFEMNYIKDMTSSLNYNDIKETNFEERVSNRFSFGYINYPIWFKLELYNNSNKQNSFIIALEEPFFDSVNLIYEKNGAVYSIQNSVKDDILNRQQPHPNNHFKIILEPNETLNVYLKVRSIFSTFAEVFIYNEQYYNFNSKKQYFMYFIYLGAIATMAFYNLFLYLYLKEVSYLYYFGYSFNFGFWVGLFSGALYYYIPIKYIYYLHVCVPLALIFLILFSNKVLNIKTLYPTIYKILNLNLLFLLILVFWVPLDIEVGFTLINFVTSYLFLTYFILSFILALQNNAIAKYYFIAIGIFLITISLLSLMTMGVLPNNIYFRYLFLVGSFIELVMLSLLLAFRINLIQKEYENKLEDEILKQTKNINQQNKVLKNLLREKEEFLKEIFHRVKNNFQILIAMLSMEINKENSNYTKNKIENIILKLKSMSIVHDMLYNQKDSELVNIKDFFSKLCYHLSLPSIKIEASIDEFFLISKIVKDLGLLVNELITNSIKHSNYDDVCKIYLNIFKKDNIIIIEYKDDGKDLKNSNYKQGYGTIFIEEFTSKLNNCKVELTDSFEYYISFELEN</sequence>
<evidence type="ECO:0000256" key="4">
    <source>
        <dbReference type="ARBA" id="ARBA00022679"/>
    </source>
</evidence>
<feature type="coiled-coil region" evidence="8">
    <location>
        <begin position="389"/>
        <end position="416"/>
    </location>
</feature>
<feature type="transmembrane region" description="Helical" evidence="9">
    <location>
        <begin position="235"/>
        <end position="256"/>
    </location>
</feature>
<comment type="catalytic activity">
    <reaction evidence="1">
        <text>ATP + protein L-histidine = ADP + protein N-phospho-L-histidine.</text>
        <dbReference type="EC" id="2.7.13.3"/>
    </reaction>
</comment>
<dbReference type="GO" id="GO:0004673">
    <property type="term" value="F:protein histidine kinase activity"/>
    <property type="evidence" value="ECO:0007669"/>
    <property type="project" value="UniProtKB-EC"/>
</dbReference>
<dbReference type="EC" id="2.7.13.3" evidence="2"/>
<comment type="caution">
    <text evidence="13">The sequence shown here is derived from an EMBL/GenBank/DDBJ whole genome shotgun (WGS) entry which is preliminary data.</text>
</comment>
<keyword evidence="6" id="KW-0418">Kinase</keyword>
<dbReference type="GO" id="GO:0005524">
    <property type="term" value="F:ATP binding"/>
    <property type="evidence" value="ECO:0007669"/>
    <property type="project" value="UniProtKB-KW"/>
</dbReference>
<keyword evidence="9" id="KW-0472">Membrane</keyword>
<dbReference type="InterPro" id="IPR011623">
    <property type="entry name" value="7TMR_DISM_rcpt_extracell_dom1"/>
</dbReference>
<evidence type="ECO:0000256" key="8">
    <source>
        <dbReference type="SAM" id="Coils"/>
    </source>
</evidence>
<keyword evidence="4" id="KW-0808">Transferase</keyword>
<feature type="transmembrane region" description="Helical" evidence="9">
    <location>
        <begin position="205"/>
        <end position="229"/>
    </location>
</feature>
<reference evidence="13" key="1">
    <citation type="submission" date="2019-08" db="EMBL/GenBank/DDBJ databases">
        <authorList>
            <person name="Kucharzyk K."/>
            <person name="Murdoch R.W."/>
            <person name="Higgins S."/>
            <person name="Loffler F."/>
        </authorList>
    </citation>
    <scope>NUCLEOTIDE SEQUENCE</scope>
</reference>
<dbReference type="AlphaFoldDB" id="A0A644UPN0"/>
<dbReference type="Pfam" id="PF07568">
    <property type="entry name" value="HisKA_2"/>
    <property type="match status" value="1"/>
</dbReference>
<accession>A0A644UPN0</accession>
<dbReference type="Gene3D" id="3.30.565.10">
    <property type="entry name" value="Histidine kinase-like ATPase, C-terminal domain"/>
    <property type="match status" value="1"/>
</dbReference>
<organism evidence="13">
    <name type="scientific">bioreactor metagenome</name>
    <dbReference type="NCBI Taxonomy" id="1076179"/>
    <lineage>
        <taxon>unclassified sequences</taxon>
        <taxon>metagenomes</taxon>
        <taxon>ecological metagenomes</taxon>
    </lineage>
</organism>